<evidence type="ECO:0000256" key="3">
    <source>
        <dbReference type="ARBA" id="ARBA00022741"/>
    </source>
</evidence>
<reference evidence="11" key="2">
    <citation type="submission" date="2019-07" db="EMBL/GenBank/DDBJ databases">
        <authorList>
            <person name="Seetharam A."/>
            <person name="Woodhouse M."/>
            <person name="Cannon E."/>
        </authorList>
    </citation>
    <scope>NUCLEOTIDE SEQUENCE [LARGE SCALE GENOMIC DNA]</scope>
    <source>
        <strain evidence="11">cv. B73</strain>
    </source>
</reference>
<feature type="chain" id="PRO_5032279573" description="Protein kinase domain-containing protein" evidence="9">
    <location>
        <begin position="25"/>
        <end position="693"/>
    </location>
</feature>
<evidence type="ECO:0007829" key="13">
    <source>
        <dbReference type="PeptideAtlas" id="A0A804MDN6"/>
    </source>
</evidence>
<dbReference type="Pfam" id="PF07714">
    <property type="entry name" value="PK_Tyr_Ser-Thr"/>
    <property type="match status" value="1"/>
</dbReference>
<dbReference type="InterPro" id="IPR057597">
    <property type="entry name" value="ALE2_N"/>
</dbReference>
<dbReference type="EnsemblPlants" id="Zm00001eb077770_T003">
    <property type="protein sequence ID" value="Zm00001eb077770_P003"/>
    <property type="gene ID" value="Zm00001eb077770"/>
</dbReference>
<keyword evidence="2" id="KW-0808">Transferase</keyword>
<dbReference type="Gene3D" id="1.10.510.10">
    <property type="entry name" value="Transferase(Phosphotransferase) domain 1"/>
    <property type="match status" value="1"/>
</dbReference>
<evidence type="ECO:0000256" key="2">
    <source>
        <dbReference type="ARBA" id="ARBA00022679"/>
    </source>
</evidence>
<dbReference type="Pfam" id="PF23180">
    <property type="entry name" value="ALE2_N"/>
    <property type="match status" value="1"/>
</dbReference>
<dbReference type="InterPro" id="IPR001245">
    <property type="entry name" value="Ser-Thr/Tyr_kinase_cat_dom"/>
</dbReference>
<dbReference type="PROSITE" id="PS00107">
    <property type="entry name" value="PROTEIN_KINASE_ATP"/>
    <property type="match status" value="1"/>
</dbReference>
<dbReference type="PROSITE" id="PS00108">
    <property type="entry name" value="PROTEIN_KINASE_ST"/>
    <property type="match status" value="1"/>
</dbReference>
<dbReference type="PANTHER" id="PTHR47989">
    <property type="entry name" value="OS01G0750732 PROTEIN"/>
    <property type="match status" value="1"/>
</dbReference>
<dbReference type="FunFam" id="3.30.200.20:FF:000146">
    <property type="entry name" value="receptor-like serine/threonine-protein kinase ALE2"/>
    <property type="match status" value="1"/>
</dbReference>
<name>A0A804MDN6_MAIZE</name>
<evidence type="ECO:0000313" key="11">
    <source>
        <dbReference type="EnsemblPlants" id="Zm00001eb077770_P003"/>
    </source>
</evidence>
<feature type="region of interest" description="Disordered" evidence="7">
    <location>
        <begin position="673"/>
        <end position="693"/>
    </location>
</feature>
<dbReference type="CDD" id="cd14066">
    <property type="entry name" value="STKc_IRAK"/>
    <property type="match status" value="1"/>
</dbReference>
<feature type="domain" description="Protein kinase" evidence="10">
    <location>
        <begin position="303"/>
        <end position="578"/>
    </location>
</feature>
<evidence type="ECO:0000256" key="8">
    <source>
        <dbReference type="SAM" id="Phobius"/>
    </source>
</evidence>
<evidence type="ECO:0000256" key="1">
    <source>
        <dbReference type="ARBA" id="ARBA00022527"/>
    </source>
</evidence>
<feature type="binding site" evidence="6">
    <location>
        <position position="331"/>
    </location>
    <ligand>
        <name>ATP</name>
        <dbReference type="ChEBI" id="CHEBI:30616"/>
    </ligand>
</feature>
<keyword evidence="4" id="KW-0418">Kinase</keyword>
<dbReference type="FunFam" id="1.10.510.10:FF:000051">
    <property type="entry name" value="Receptor-like serine/threonine-protein kinase ALE2"/>
    <property type="match status" value="1"/>
</dbReference>
<dbReference type="GO" id="GO:0005524">
    <property type="term" value="F:ATP binding"/>
    <property type="evidence" value="ECO:0007669"/>
    <property type="project" value="UniProtKB-UniRule"/>
</dbReference>
<keyword evidence="12" id="KW-1185">Reference proteome</keyword>
<evidence type="ECO:0000256" key="5">
    <source>
        <dbReference type="ARBA" id="ARBA00022840"/>
    </source>
</evidence>
<keyword evidence="8" id="KW-0472">Membrane</keyword>
<proteinExistence type="evidence at protein level"/>
<reference evidence="12" key="1">
    <citation type="submission" date="2015-12" db="EMBL/GenBank/DDBJ databases">
        <title>Update maize B73 reference genome by single molecule sequencing technologies.</title>
        <authorList>
            <consortium name="Maize Genome Sequencing Project"/>
            <person name="Ware D."/>
        </authorList>
    </citation>
    <scope>NUCLEOTIDE SEQUENCE [LARGE SCALE GENOMIC DNA]</scope>
    <source>
        <strain evidence="12">cv. B73</strain>
    </source>
</reference>
<keyword evidence="1" id="KW-0723">Serine/threonine-protein kinase</keyword>
<evidence type="ECO:0000259" key="10">
    <source>
        <dbReference type="PROSITE" id="PS50011"/>
    </source>
</evidence>
<accession>A0A804MDN6</accession>
<dbReference type="InterPro" id="IPR011009">
    <property type="entry name" value="Kinase-like_dom_sf"/>
</dbReference>
<organism evidence="11 12">
    <name type="scientific">Zea mays</name>
    <name type="common">Maize</name>
    <dbReference type="NCBI Taxonomy" id="4577"/>
    <lineage>
        <taxon>Eukaryota</taxon>
        <taxon>Viridiplantae</taxon>
        <taxon>Streptophyta</taxon>
        <taxon>Embryophyta</taxon>
        <taxon>Tracheophyta</taxon>
        <taxon>Spermatophyta</taxon>
        <taxon>Magnoliopsida</taxon>
        <taxon>Liliopsida</taxon>
        <taxon>Poales</taxon>
        <taxon>Poaceae</taxon>
        <taxon>PACMAD clade</taxon>
        <taxon>Panicoideae</taxon>
        <taxon>Andropogonodae</taxon>
        <taxon>Andropogoneae</taxon>
        <taxon>Tripsacinae</taxon>
        <taxon>Zea</taxon>
    </lineage>
</organism>
<feature type="region of interest" description="Disordered" evidence="7">
    <location>
        <begin position="68"/>
        <end position="89"/>
    </location>
</feature>
<dbReference type="GO" id="GO:0004674">
    <property type="term" value="F:protein serine/threonine kinase activity"/>
    <property type="evidence" value="ECO:0007669"/>
    <property type="project" value="UniProtKB-KW"/>
</dbReference>
<evidence type="ECO:0000313" key="12">
    <source>
        <dbReference type="Proteomes" id="UP000007305"/>
    </source>
</evidence>
<dbReference type="InterPro" id="IPR000719">
    <property type="entry name" value="Prot_kinase_dom"/>
</dbReference>
<dbReference type="InterPro" id="IPR017441">
    <property type="entry name" value="Protein_kinase_ATP_BS"/>
</dbReference>
<dbReference type="InterPro" id="IPR008271">
    <property type="entry name" value="Ser/Thr_kinase_AS"/>
</dbReference>
<evidence type="ECO:0000256" key="9">
    <source>
        <dbReference type="SAM" id="SignalP"/>
    </source>
</evidence>
<keyword evidence="9" id="KW-0732">Signal</keyword>
<keyword evidence="13" id="KW-1267">Proteomics identification</keyword>
<dbReference type="PANTHER" id="PTHR47989:SF34">
    <property type="entry name" value="PROTEIN KINASE DOMAIN-CONTAINING PROTEIN"/>
    <property type="match status" value="1"/>
</dbReference>
<keyword evidence="8" id="KW-0812">Transmembrane</keyword>
<dbReference type="PROSITE" id="PS50011">
    <property type="entry name" value="PROTEIN_KINASE_DOM"/>
    <property type="match status" value="1"/>
</dbReference>
<gene>
    <name evidence="11" type="primary">LOC100382635</name>
</gene>
<keyword evidence="3 6" id="KW-0547">Nucleotide-binding</keyword>
<protein>
    <recommendedName>
        <fullName evidence="10">Protein kinase domain-containing protein</fullName>
    </recommendedName>
</protein>
<sequence length="693" mass="75004">MPPRGAALLLLLVVLCVQLGTSSSTSLASYLFGFWSRTHQHRFPALAPGPAPSPQPEGAIIAHPVHRHHRRRHHASPPPSSFSPERQDCSRTTCSAPLTSTPIGSPCGCVYPMQIQLDLGVAPYQLFPRIDELEIEVAAGQKFDRTSALLISNRFLQKKVPINSSTFGDYVATYVHYPGLASLVPIPGSLGPVSSNEDPFGANIHNRRHHKINSKTVAIIALSAVVFVLTCLAIGITWRFNGLKHSHAMGPISSSSITRKGAMRSSFSGTSSSAASFGSTIGTCPSTVKTFTITELEKATENFSFNKIIGEGGYGRVYRGVIEDGVEVAVKLLTRKHQNRDREFIAEVEMLSRLHHRNLVKLIGICIERSTRCLVFELVPNGSVESHLHGSDKIYGPTDFDTRMKIALGAARGLAYLHEDANPHVIHRDFKASNVLLENDFTPKVADFGLAKEASDGMDHISTQVMGTFGYVAPEYAMTGHLLVKSDVYSYGVVLLELLSGRKPVDMTQPPGSENLVTWARPLLTTREGLQRLVDPSLPAGYDFEKLAKAAAIASMCVHVEASHRPFMGEVVQALKLIHSGGGGDETCSGSFVGGATEESPWNDVSRSSWNDDPPATPGPALPLGYGSDPAGADERRPRSASSAVLDKIESLAMYDWSGPLRTKGRGSFYRLRGSMSEHGRPSDDGSVEGYLM</sequence>
<dbReference type="Gramene" id="Zm00001eb077770_T003">
    <property type="protein sequence ID" value="Zm00001eb077770_P003"/>
    <property type="gene ID" value="Zm00001eb077770"/>
</dbReference>
<evidence type="ECO:0000256" key="7">
    <source>
        <dbReference type="SAM" id="MobiDB-lite"/>
    </source>
</evidence>
<keyword evidence="5 6" id="KW-0067">ATP-binding</keyword>
<dbReference type="Gene3D" id="3.30.200.20">
    <property type="entry name" value="Phosphorylase Kinase, domain 1"/>
    <property type="match status" value="1"/>
</dbReference>
<dbReference type="SUPFAM" id="SSF56112">
    <property type="entry name" value="Protein kinase-like (PK-like)"/>
    <property type="match status" value="1"/>
</dbReference>
<keyword evidence="8" id="KW-1133">Transmembrane helix</keyword>
<feature type="region of interest" description="Disordered" evidence="7">
    <location>
        <begin position="588"/>
        <end position="642"/>
    </location>
</feature>
<feature type="transmembrane region" description="Helical" evidence="8">
    <location>
        <begin position="217"/>
        <end position="240"/>
    </location>
</feature>
<feature type="signal peptide" evidence="9">
    <location>
        <begin position="1"/>
        <end position="24"/>
    </location>
</feature>
<evidence type="ECO:0000256" key="4">
    <source>
        <dbReference type="ARBA" id="ARBA00022777"/>
    </source>
</evidence>
<dbReference type="Proteomes" id="UP000007305">
    <property type="component" value="Chromosome 2"/>
</dbReference>
<reference evidence="11" key="3">
    <citation type="submission" date="2021-05" db="UniProtKB">
        <authorList>
            <consortium name="EnsemblPlants"/>
        </authorList>
    </citation>
    <scope>IDENTIFICATION</scope>
    <source>
        <strain evidence="11">cv. B73</strain>
    </source>
</reference>
<dbReference type="AlphaFoldDB" id="A0A804MDN6"/>
<evidence type="ECO:0000256" key="6">
    <source>
        <dbReference type="PROSITE-ProRule" id="PRU10141"/>
    </source>
</evidence>